<dbReference type="Pfam" id="PF04723">
    <property type="entry name" value="GRDA"/>
    <property type="match status" value="1"/>
</dbReference>
<dbReference type="Proteomes" id="UP000006346">
    <property type="component" value="Chromosome"/>
</dbReference>
<evidence type="ECO:0000256" key="7">
    <source>
        <dbReference type="ARBA" id="ARBA00048189"/>
    </source>
</evidence>
<keyword evidence="3" id="KW-0560">Oxidoreductase</keyword>
<comment type="subunit">
    <text evidence="5">Monomer. Component of the glycine, sarcosine and betaine reductase complexes, together with components B and C.</text>
</comment>
<comment type="catalytic activity">
    <reaction evidence="8">
        <text>acetyl phosphate + methylamine + [thioredoxin]-disulfide + H2O = sarcosine + [thioredoxin]-dithiol + phosphate + H(+)</text>
        <dbReference type="Rhea" id="RHEA:12825"/>
        <dbReference type="Rhea" id="RHEA-COMP:10698"/>
        <dbReference type="Rhea" id="RHEA-COMP:10700"/>
        <dbReference type="ChEBI" id="CHEBI:15377"/>
        <dbReference type="ChEBI" id="CHEBI:15378"/>
        <dbReference type="ChEBI" id="CHEBI:22191"/>
        <dbReference type="ChEBI" id="CHEBI:29950"/>
        <dbReference type="ChEBI" id="CHEBI:43474"/>
        <dbReference type="ChEBI" id="CHEBI:50058"/>
        <dbReference type="ChEBI" id="CHEBI:57433"/>
        <dbReference type="ChEBI" id="CHEBI:59338"/>
        <dbReference type="EC" id="1.21.4.3"/>
    </reaction>
</comment>
<organism evidence="9 10">
    <name type="scientific">Desulfosporosinus orientis (strain ATCC 19365 / DSM 765 / NCIMB 8382 / VKM B-1628 / Singapore I)</name>
    <name type="common">Desulfotomaculum orientis</name>
    <dbReference type="NCBI Taxonomy" id="768706"/>
    <lineage>
        <taxon>Bacteria</taxon>
        <taxon>Bacillati</taxon>
        <taxon>Bacillota</taxon>
        <taxon>Clostridia</taxon>
        <taxon>Eubacteriales</taxon>
        <taxon>Desulfitobacteriaceae</taxon>
        <taxon>Desulfosporosinus</taxon>
    </lineage>
</organism>
<evidence type="ECO:0000256" key="3">
    <source>
        <dbReference type="ARBA" id="ARBA00023002"/>
    </source>
</evidence>
<keyword evidence="2" id="KW-0712">Selenocysteine</keyword>
<comment type="catalytic activity">
    <reaction evidence="7">
        <text>acetyl phosphate + trimethylamine + [thioredoxin]-disulfide + H2O = glycine betaine + [thioredoxin]-dithiol + phosphate + H(+)</text>
        <dbReference type="Rhea" id="RHEA:11848"/>
        <dbReference type="Rhea" id="RHEA-COMP:10698"/>
        <dbReference type="Rhea" id="RHEA-COMP:10700"/>
        <dbReference type="ChEBI" id="CHEBI:15377"/>
        <dbReference type="ChEBI" id="CHEBI:15378"/>
        <dbReference type="ChEBI" id="CHEBI:17750"/>
        <dbReference type="ChEBI" id="CHEBI:22191"/>
        <dbReference type="ChEBI" id="CHEBI:29950"/>
        <dbReference type="ChEBI" id="CHEBI:43474"/>
        <dbReference type="ChEBI" id="CHEBI:50058"/>
        <dbReference type="ChEBI" id="CHEBI:58389"/>
        <dbReference type="EC" id="1.21.4.4"/>
    </reaction>
</comment>
<dbReference type="HOGENOM" id="CLU_142275_0_0_9"/>
<proteinExistence type="inferred from homology"/>
<keyword evidence="10" id="KW-1185">Reference proteome</keyword>
<reference evidence="9 10" key="2">
    <citation type="journal article" date="2012" name="J. Bacteriol.">
        <title>Complete genome sequences of Desulfosporosinus orientis DSM765T, Desulfosporosinus youngiae DSM17734T, Desulfosporosinus meridiei DSM13257T, and Desulfosporosinus acidiphilus DSM22704T.</title>
        <authorList>
            <person name="Pester M."/>
            <person name="Brambilla E."/>
            <person name="Alazard D."/>
            <person name="Rattei T."/>
            <person name="Weinmaier T."/>
            <person name="Han J."/>
            <person name="Lucas S."/>
            <person name="Lapidus A."/>
            <person name="Cheng J.F."/>
            <person name="Goodwin L."/>
            <person name="Pitluck S."/>
            <person name="Peters L."/>
            <person name="Ovchinnikova G."/>
            <person name="Teshima H."/>
            <person name="Detter J.C."/>
            <person name="Han C.S."/>
            <person name="Tapia R."/>
            <person name="Land M.L."/>
            <person name="Hauser L."/>
            <person name="Kyrpides N.C."/>
            <person name="Ivanova N.N."/>
            <person name="Pagani I."/>
            <person name="Huntmann M."/>
            <person name="Wei C.L."/>
            <person name="Davenport K.W."/>
            <person name="Daligault H."/>
            <person name="Chain P.S."/>
            <person name="Chen A."/>
            <person name="Mavromatis K."/>
            <person name="Markowitz V."/>
            <person name="Szeto E."/>
            <person name="Mikhailova N."/>
            <person name="Pati A."/>
            <person name="Wagner M."/>
            <person name="Woyke T."/>
            <person name="Ollivier B."/>
            <person name="Klenk H.P."/>
            <person name="Spring S."/>
            <person name="Loy A."/>
        </authorList>
    </citation>
    <scope>NUCLEOTIDE SEQUENCE [LARGE SCALE GENOMIC DNA]</scope>
    <source>
        <strain evidence="10">ATCC 19365 / DSM 765 / NCIMB 8382 / VKM B-1628</strain>
    </source>
</reference>
<evidence type="ECO:0000313" key="10">
    <source>
        <dbReference type="Proteomes" id="UP000006346"/>
    </source>
</evidence>
<gene>
    <name evidence="9" type="ordered locus">Desor_1547</name>
</gene>
<dbReference type="PATRIC" id="fig|768706.3.peg.1530"/>
<sequence>MDQENQARIRALAEKYGDEELIAVLGSADPEMAVIAAATAAGGDLMLIDPFAEAQCGLKAYHIAELKEWINPEVYLRHMQMMEIILDIPKIIREVSSVRERFFPLEVSL</sequence>
<evidence type="ECO:0000256" key="6">
    <source>
        <dbReference type="ARBA" id="ARBA00047603"/>
    </source>
</evidence>
<protein>
    <submittedName>
        <fullName evidence="9">Glycine reductase complex selenoprotein A</fullName>
    </submittedName>
</protein>
<dbReference type="InterPro" id="IPR006812">
    <property type="entry name" value="GRDA"/>
</dbReference>
<dbReference type="GO" id="GO:0033795">
    <property type="term" value="F:betaine reductase activity"/>
    <property type="evidence" value="ECO:0007669"/>
    <property type="project" value="UniProtKB-EC"/>
</dbReference>
<evidence type="ECO:0000256" key="8">
    <source>
        <dbReference type="ARBA" id="ARBA00048720"/>
    </source>
</evidence>
<reference evidence="10" key="1">
    <citation type="submission" date="2011-11" db="EMBL/GenBank/DDBJ databases">
        <title>Complete sequence of Desulfosporosinus orientis DSM 765.</title>
        <authorList>
            <person name="Lucas S."/>
            <person name="Han J."/>
            <person name="Lapidus A."/>
            <person name="Cheng J.-F."/>
            <person name="Goodwin L."/>
            <person name="Pitluck S."/>
            <person name="Peters L."/>
            <person name="Ovchinnikova G."/>
            <person name="Teshima H."/>
            <person name="Detter J.C."/>
            <person name="Han C."/>
            <person name="Tapia R."/>
            <person name="Land M."/>
            <person name="Hauser L."/>
            <person name="Kyrpides N."/>
            <person name="Ivanova N."/>
            <person name="Pagani I."/>
            <person name="Pester M."/>
            <person name="Spring S."/>
            <person name="Ollivier B."/>
            <person name="Rattei T."/>
            <person name="Klenk H.-P."/>
            <person name="Wagner M."/>
            <person name="Loy A."/>
            <person name="Woyke T."/>
        </authorList>
    </citation>
    <scope>NUCLEOTIDE SEQUENCE [LARGE SCALE GENOMIC DNA]</scope>
    <source>
        <strain evidence="10">ATCC 19365 / DSM 765 / NCIMB 8382 / VKM B-1628</strain>
    </source>
</reference>
<accession>G7WD03</accession>
<dbReference type="AlphaFoldDB" id="G7WD03"/>
<comment type="catalytic activity">
    <reaction evidence="6">
        <text>acetyl phosphate + [thioredoxin]-disulfide + NH4(+) + H2O = [thioredoxin]-dithiol + glycine + phosphate + H(+)</text>
        <dbReference type="Rhea" id="RHEA:12232"/>
        <dbReference type="Rhea" id="RHEA-COMP:10698"/>
        <dbReference type="Rhea" id="RHEA-COMP:10700"/>
        <dbReference type="ChEBI" id="CHEBI:15377"/>
        <dbReference type="ChEBI" id="CHEBI:15378"/>
        <dbReference type="ChEBI" id="CHEBI:22191"/>
        <dbReference type="ChEBI" id="CHEBI:28938"/>
        <dbReference type="ChEBI" id="CHEBI:29950"/>
        <dbReference type="ChEBI" id="CHEBI:43474"/>
        <dbReference type="ChEBI" id="CHEBI:50058"/>
        <dbReference type="ChEBI" id="CHEBI:57305"/>
        <dbReference type="EC" id="1.21.4.2"/>
    </reaction>
</comment>
<dbReference type="STRING" id="768706.Desor_1547"/>
<dbReference type="GO" id="GO:0030700">
    <property type="term" value="C:glycine reductase complex"/>
    <property type="evidence" value="ECO:0007669"/>
    <property type="project" value="InterPro"/>
</dbReference>
<comment type="similarity">
    <text evidence="1">Belongs to the GrdA family.</text>
</comment>
<dbReference type="GO" id="GO:0030699">
    <property type="term" value="F:glycine reductase activity"/>
    <property type="evidence" value="ECO:0007669"/>
    <property type="project" value="UniProtKB-EC"/>
</dbReference>
<dbReference type="EMBL" id="CP003108">
    <property type="protein sequence ID" value="AET67198.1"/>
    <property type="molecule type" value="Genomic_DNA"/>
</dbReference>
<evidence type="ECO:0000313" key="9">
    <source>
        <dbReference type="EMBL" id="AET67198.1"/>
    </source>
</evidence>
<name>G7WD03_DESOD</name>
<evidence type="ECO:0000256" key="2">
    <source>
        <dbReference type="ARBA" id="ARBA00022933"/>
    </source>
</evidence>
<dbReference type="KEGG" id="dor:Desor_1547"/>
<dbReference type="GO" id="GO:0033794">
    <property type="term" value="F:sarcosine reductase activity"/>
    <property type="evidence" value="ECO:0007669"/>
    <property type="project" value="UniProtKB-EC"/>
</dbReference>
<evidence type="ECO:0000256" key="1">
    <source>
        <dbReference type="ARBA" id="ARBA00010866"/>
    </source>
</evidence>
<evidence type="ECO:0000256" key="5">
    <source>
        <dbReference type="ARBA" id="ARBA00025846"/>
    </source>
</evidence>
<comment type="function">
    <text evidence="4">In the first step of glycine, betaine and sarcosine reductases, the substrate is bound to component PB via a Schiff base intermediate. Then the PB-activated substrate is nucleophilically attacked by the selenol anion of component PA to transform it to a carboxymethylated selenoether and the respective amine. By action of component PC, acetyl phosphate is formed, leaving component PA in its oxidized state. Finally component PA becomes reduced by the thioredoxin system to start a new catalytic cycle of reductive deamination.</text>
</comment>
<evidence type="ECO:0000256" key="4">
    <source>
        <dbReference type="ARBA" id="ARBA00025583"/>
    </source>
</evidence>